<keyword evidence="2" id="KW-1185">Reference proteome</keyword>
<dbReference type="EMBL" id="JAWDGP010000963">
    <property type="protein sequence ID" value="KAK3795930.1"/>
    <property type="molecule type" value="Genomic_DNA"/>
</dbReference>
<evidence type="ECO:0000313" key="1">
    <source>
        <dbReference type="EMBL" id="KAK3795930.1"/>
    </source>
</evidence>
<sequence length="63" mass="6981">RAELTQCHLSSLGTRVMESNCCNLSFTERWELSTSLSSLDQESWRVAVILASQRDGAHSVPSV</sequence>
<gene>
    <name evidence="1" type="ORF">RRG08_064530</name>
</gene>
<name>A0AAE1E713_9GAST</name>
<dbReference type="Proteomes" id="UP001283361">
    <property type="component" value="Unassembled WGS sequence"/>
</dbReference>
<proteinExistence type="predicted"/>
<accession>A0AAE1E713</accession>
<protein>
    <submittedName>
        <fullName evidence="1">Uncharacterized protein</fullName>
    </submittedName>
</protein>
<evidence type="ECO:0000313" key="2">
    <source>
        <dbReference type="Proteomes" id="UP001283361"/>
    </source>
</evidence>
<comment type="caution">
    <text evidence="1">The sequence shown here is derived from an EMBL/GenBank/DDBJ whole genome shotgun (WGS) entry which is preliminary data.</text>
</comment>
<dbReference type="AlphaFoldDB" id="A0AAE1E713"/>
<feature type="non-terminal residue" evidence="1">
    <location>
        <position position="1"/>
    </location>
</feature>
<organism evidence="1 2">
    <name type="scientific">Elysia crispata</name>
    <name type="common">lettuce slug</name>
    <dbReference type="NCBI Taxonomy" id="231223"/>
    <lineage>
        <taxon>Eukaryota</taxon>
        <taxon>Metazoa</taxon>
        <taxon>Spiralia</taxon>
        <taxon>Lophotrochozoa</taxon>
        <taxon>Mollusca</taxon>
        <taxon>Gastropoda</taxon>
        <taxon>Heterobranchia</taxon>
        <taxon>Euthyneura</taxon>
        <taxon>Panpulmonata</taxon>
        <taxon>Sacoglossa</taxon>
        <taxon>Placobranchoidea</taxon>
        <taxon>Plakobranchidae</taxon>
        <taxon>Elysia</taxon>
    </lineage>
</organism>
<reference evidence="1" key="1">
    <citation type="journal article" date="2023" name="G3 (Bethesda)">
        <title>A reference genome for the long-term kleptoplast-retaining sea slug Elysia crispata morphotype clarki.</title>
        <authorList>
            <person name="Eastman K.E."/>
            <person name="Pendleton A.L."/>
            <person name="Shaikh M.A."/>
            <person name="Suttiyut T."/>
            <person name="Ogas R."/>
            <person name="Tomko P."/>
            <person name="Gavelis G."/>
            <person name="Widhalm J.R."/>
            <person name="Wisecaver J.H."/>
        </authorList>
    </citation>
    <scope>NUCLEOTIDE SEQUENCE</scope>
    <source>
        <strain evidence="1">ECLA1</strain>
    </source>
</reference>